<evidence type="ECO:0000259" key="7">
    <source>
        <dbReference type="Pfam" id="PF14322"/>
    </source>
</evidence>
<gene>
    <name evidence="8" type="ORF">SAMN05660461_4074</name>
</gene>
<evidence type="ECO:0000259" key="6">
    <source>
        <dbReference type="Pfam" id="PF07980"/>
    </source>
</evidence>
<evidence type="ECO:0000256" key="1">
    <source>
        <dbReference type="ARBA" id="ARBA00004442"/>
    </source>
</evidence>
<dbReference type="GO" id="GO:0009279">
    <property type="term" value="C:cell outer membrane"/>
    <property type="evidence" value="ECO:0007669"/>
    <property type="project" value="UniProtKB-SubCell"/>
</dbReference>
<comment type="similarity">
    <text evidence="2">Belongs to the SusD family.</text>
</comment>
<dbReference type="AlphaFoldDB" id="A0A1T5P5Y5"/>
<feature type="domain" description="RagB/SusD" evidence="6">
    <location>
        <begin position="347"/>
        <end position="433"/>
    </location>
</feature>
<dbReference type="EMBL" id="FUZZ01000003">
    <property type="protein sequence ID" value="SKD08122.1"/>
    <property type="molecule type" value="Genomic_DNA"/>
</dbReference>
<dbReference type="RefSeq" id="WP_079471352.1">
    <property type="nucleotide sequence ID" value="NZ_FUZZ01000003.1"/>
</dbReference>
<reference evidence="8 9" key="1">
    <citation type="submission" date="2017-02" db="EMBL/GenBank/DDBJ databases">
        <authorList>
            <person name="Peterson S.W."/>
        </authorList>
    </citation>
    <scope>NUCLEOTIDE SEQUENCE [LARGE SCALE GENOMIC DNA]</scope>
    <source>
        <strain evidence="8 9">DSM 18108</strain>
    </source>
</reference>
<feature type="domain" description="SusD-like N-terminal" evidence="7">
    <location>
        <begin position="103"/>
        <end position="232"/>
    </location>
</feature>
<keyword evidence="3" id="KW-0732">Signal</keyword>
<keyword evidence="5" id="KW-0998">Cell outer membrane</keyword>
<dbReference type="Pfam" id="PF07980">
    <property type="entry name" value="SusD_RagB"/>
    <property type="match status" value="1"/>
</dbReference>
<keyword evidence="4" id="KW-0472">Membrane</keyword>
<evidence type="ECO:0000313" key="8">
    <source>
        <dbReference type="EMBL" id="SKD08122.1"/>
    </source>
</evidence>
<sequence length="458" mass="50310">MKITKYIIHASLGLMLIAGNGCNKKLDVLPQQQITPEQITTGEDVKAVLFGSYSALQHFNSYGERNLFVADLLAGDEQLKWVGTFVNYRQVFQKRQDKTLSIAEGMWGRAYIAIAGVNTVLEKISVVDTSEQKSIAAEAKFIRGIVYFDLVNFFGQPYSAGNTTTNEAVPLILESVGTYVPDRDNKPRASVENVYKQVIQDLTDAAAGLPESNDDGRANKYSALAFLARVYMNQGKYAEAATAANEVITNGGFNLESTIEKAFNNIAASSEDIFIIQQTTQSNAGTSNNGMTTFYAAKPVGRGDAQILPAFLDRYEDNDTRKAFVYSGVSITGAPGTYTGKFKDLYKAIPIVRLSEVILTRAEANFRKGGAPVGGVTPLEDINEVRSRAKATPLLVVTSNDFADERFRELAFEGDRLWTVKRLKLKVGNLNYNDPKLVLPVPQSERDVNPNLSQNQGY</sequence>
<dbReference type="InterPro" id="IPR033985">
    <property type="entry name" value="SusD-like_N"/>
</dbReference>
<evidence type="ECO:0000313" key="9">
    <source>
        <dbReference type="Proteomes" id="UP000190166"/>
    </source>
</evidence>
<evidence type="ECO:0000256" key="4">
    <source>
        <dbReference type="ARBA" id="ARBA00023136"/>
    </source>
</evidence>
<keyword evidence="9" id="KW-1185">Reference proteome</keyword>
<organism evidence="8 9">
    <name type="scientific">Chitinophaga ginsengisegetis</name>
    <dbReference type="NCBI Taxonomy" id="393003"/>
    <lineage>
        <taxon>Bacteria</taxon>
        <taxon>Pseudomonadati</taxon>
        <taxon>Bacteroidota</taxon>
        <taxon>Chitinophagia</taxon>
        <taxon>Chitinophagales</taxon>
        <taxon>Chitinophagaceae</taxon>
        <taxon>Chitinophaga</taxon>
    </lineage>
</organism>
<dbReference type="SUPFAM" id="SSF48452">
    <property type="entry name" value="TPR-like"/>
    <property type="match status" value="1"/>
</dbReference>
<evidence type="ECO:0000256" key="2">
    <source>
        <dbReference type="ARBA" id="ARBA00006275"/>
    </source>
</evidence>
<accession>A0A1T5P5Y5</accession>
<evidence type="ECO:0000256" key="5">
    <source>
        <dbReference type="ARBA" id="ARBA00023237"/>
    </source>
</evidence>
<comment type="subcellular location">
    <subcellularLocation>
        <location evidence="1">Cell outer membrane</location>
    </subcellularLocation>
</comment>
<protein>
    <submittedName>
        <fullName evidence="8">SusD family protein</fullName>
    </submittedName>
</protein>
<dbReference type="InterPro" id="IPR011990">
    <property type="entry name" value="TPR-like_helical_dom_sf"/>
</dbReference>
<name>A0A1T5P5Y5_9BACT</name>
<dbReference type="Gene3D" id="1.25.40.390">
    <property type="match status" value="1"/>
</dbReference>
<dbReference type="InterPro" id="IPR012944">
    <property type="entry name" value="SusD_RagB_dom"/>
</dbReference>
<dbReference type="STRING" id="393003.SAMN05660461_4074"/>
<dbReference type="Pfam" id="PF14322">
    <property type="entry name" value="SusD-like_3"/>
    <property type="match status" value="1"/>
</dbReference>
<dbReference type="Proteomes" id="UP000190166">
    <property type="component" value="Unassembled WGS sequence"/>
</dbReference>
<proteinExistence type="inferred from homology"/>
<evidence type="ECO:0000256" key="3">
    <source>
        <dbReference type="ARBA" id="ARBA00022729"/>
    </source>
</evidence>
<dbReference type="CDD" id="cd08977">
    <property type="entry name" value="SusD"/>
    <property type="match status" value="1"/>
</dbReference>